<dbReference type="EMBL" id="CP035492">
    <property type="protein sequence ID" value="QAY67605.1"/>
    <property type="molecule type" value="Genomic_DNA"/>
</dbReference>
<dbReference type="Proteomes" id="UP000293568">
    <property type="component" value="Chromosome"/>
</dbReference>
<feature type="transmembrane region" description="Helical" evidence="1">
    <location>
        <begin position="156"/>
        <end position="175"/>
    </location>
</feature>
<proteinExistence type="predicted"/>
<evidence type="ECO:0000313" key="3">
    <source>
        <dbReference type="Proteomes" id="UP000293568"/>
    </source>
</evidence>
<dbReference type="OrthoDB" id="195502at2"/>
<gene>
    <name evidence="2" type="ORF">ET464_15655</name>
</gene>
<dbReference type="InterPro" id="IPR018750">
    <property type="entry name" value="DUF2306_membrane"/>
</dbReference>
<keyword evidence="1" id="KW-1133">Transmembrane helix</keyword>
<dbReference type="RefSeq" id="WP_129442448.1">
    <property type="nucleotide sequence ID" value="NZ_CP035492.1"/>
</dbReference>
<keyword evidence="1" id="KW-0812">Transmembrane</keyword>
<dbReference type="KEGG" id="pprt:ET464_15655"/>
<organism evidence="2 3">
    <name type="scientific">Paenibacillus protaetiae</name>
    <dbReference type="NCBI Taxonomy" id="2509456"/>
    <lineage>
        <taxon>Bacteria</taxon>
        <taxon>Bacillati</taxon>
        <taxon>Bacillota</taxon>
        <taxon>Bacilli</taxon>
        <taxon>Bacillales</taxon>
        <taxon>Paenibacillaceae</taxon>
        <taxon>Paenibacillus</taxon>
    </lineage>
</organism>
<accession>A0A4P6EY36</accession>
<evidence type="ECO:0000313" key="2">
    <source>
        <dbReference type="EMBL" id="QAY67605.1"/>
    </source>
</evidence>
<protein>
    <submittedName>
        <fullName evidence="2">DUF2306 domain-containing protein</fullName>
    </submittedName>
</protein>
<feature type="transmembrane region" description="Helical" evidence="1">
    <location>
        <begin position="123"/>
        <end position="144"/>
    </location>
</feature>
<dbReference type="AlphaFoldDB" id="A0A4P6EY36"/>
<feature type="transmembrane region" description="Helical" evidence="1">
    <location>
        <begin position="187"/>
        <end position="206"/>
    </location>
</feature>
<dbReference type="Pfam" id="PF10067">
    <property type="entry name" value="DUF2306"/>
    <property type="match status" value="1"/>
</dbReference>
<sequence>MRNKTSKPLYMLLLVCMAAAIGYELCKLFVFDPQLTHFLQQKHKTESGRPLHVPLWLTVMNVHVAFACLAAVCGALGFSAALRRRSQRFHKWNGFVYLASVLLVSLTSGYMAPHATGGVPASISFNLLSVLWPALTVTALIKAVKQQQAAHRRWMIRSFVFCFTNAAIHLFTLLLGQATALSYEDSYAISVYAAAAVLLFAAELIIRYLQTEKNAPA</sequence>
<reference evidence="2 3" key="1">
    <citation type="submission" date="2019-01" db="EMBL/GenBank/DDBJ databases">
        <title>Genome sequencing of strain FW100M-2.</title>
        <authorList>
            <person name="Heo J."/>
            <person name="Kim S.-J."/>
            <person name="Kim J.-S."/>
            <person name="Hong S.-B."/>
            <person name="Kwon S.-W."/>
        </authorList>
    </citation>
    <scope>NUCLEOTIDE SEQUENCE [LARGE SCALE GENOMIC DNA]</scope>
    <source>
        <strain evidence="2 3">FW100M-2</strain>
    </source>
</reference>
<evidence type="ECO:0000256" key="1">
    <source>
        <dbReference type="SAM" id="Phobius"/>
    </source>
</evidence>
<feature type="transmembrane region" description="Helical" evidence="1">
    <location>
        <begin position="94"/>
        <end position="111"/>
    </location>
</feature>
<keyword evidence="3" id="KW-1185">Reference proteome</keyword>
<feature type="transmembrane region" description="Helical" evidence="1">
    <location>
        <begin position="55"/>
        <end position="82"/>
    </location>
</feature>
<name>A0A4P6EY36_9BACL</name>
<keyword evidence="1" id="KW-0472">Membrane</keyword>